<feature type="domain" description="Peptidoglycan binding-like" evidence="2">
    <location>
        <begin position="75"/>
        <end position="126"/>
    </location>
</feature>
<dbReference type="Proteomes" id="UP000176273">
    <property type="component" value="Unassembled WGS sequence"/>
</dbReference>
<dbReference type="Gene3D" id="1.10.101.10">
    <property type="entry name" value="PGBD-like superfamily/PGBD"/>
    <property type="match status" value="1"/>
</dbReference>
<name>A0A1F6BKT0_9BACT</name>
<feature type="chain" id="PRO_5009523134" description="Peptidoglycan binding-like domain-containing protein" evidence="1">
    <location>
        <begin position="27"/>
        <end position="1166"/>
    </location>
</feature>
<protein>
    <recommendedName>
        <fullName evidence="2">Peptidoglycan binding-like domain-containing protein</fullName>
    </recommendedName>
</protein>
<dbReference type="EMBL" id="MFKH01000010">
    <property type="protein sequence ID" value="OGG37510.1"/>
    <property type="molecule type" value="Genomic_DNA"/>
</dbReference>
<dbReference type="Pfam" id="PF01471">
    <property type="entry name" value="PG_binding_1"/>
    <property type="match status" value="1"/>
</dbReference>
<keyword evidence="1" id="KW-0732">Signal</keyword>
<accession>A0A1F6BKT0</accession>
<dbReference type="InterPro" id="IPR036365">
    <property type="entry name" value="PGBD-like_sf"/>
</dbReference>
<evidence type="ECO:0000313" key="4">
    <source>
        <dbReference type="Proteomes" id="UP000176273"/>
    </source>
</evidence>
<dbReference type="STRING" id="1798468.A2110_02920"/>
<proteinExistence type="predicted"/>
<gene>
    <name evidence="3" type="ORF">A2110_02920</name>
</gene>
<organism evidence="3 4">
    <name type="scientific">Candidatus Jorgensenbacteria bacterium GWA1_54_12</name>
    <dbReference type="NCBI Taxonomy" id="1798468"/>
    <lineage>
        <taxon>Bacteria</taxon>
        <taxon>Candidatus Joergenseniibacteriota</taxon>
    </lineage>
</organism>
<evidence type="ECO:0000256" key="1">
    <source>
        <dbReference type="SAM" id="SignalP"/>
    </source>
</evidence>
<sequence length="1166" mass="119615">MSTLKKLAIVALSVVTIVSTSGAASAVTLSELQGLSRDELLSLLTQLLAGGTTTTTGGTSSVACTFTRNMYPGVSGADVKCLQQYLNGAGYTISTSGAGAPGSESEYYGTKTQAAVKKWQDAMGLSYGSWGGYFGPSSRAKFSQVATGGTTTGGGAVIVVPSGTGLVVQTASDSPAKRTLGTGTAFNPVLKVQFAAGSSDVSITNVVLNKSGFVANTNVSGIDVVDAKGVRHGNVVTAVNADNTVNIPFSTPIVVKAGTSETLTFRMNLAGGDYSGTISLSLASVTSNASSVSASFPIAGVAMDVVNGGNSLASTTLDVLTSTGSSTLNIDAASLQEITKFRIQETSSNEAVYLHSMTLYNYGNADDTDYKDVTLEAQDGTVLAVAQPSGQWTVFNLSSNPYKIDKGQTKDFTVKAKLVDGATKTLRLTVYNDYDLDLRGATTGISVIPAAGASVDSSFPIGEGANLQTFGSGSVSLSRASDSPSSSVAPGASGVSLAKFIARPTGESYELRKVSFYIASTGKALTGTVYVKINGATVYSAAASTFTSDSTADTVTLSSYTTLTAATDNTIEIVTDIQSSATSSSSYQVKSFDLVQAKRLITGDIVDPTSSTGIDGYSLSVSSGALAITTLVQPPAGSVVAGTVNYELARFTLNASAGGENVKVSKITITHNGSSTVDTNLGNYKLFVDVDGDGLFSDESAQATTASTDSFTSEDGADDTLAFNLQTQLEVETSKPLTLSLRADVKSGAVTAETHRFNVAESVTAIGKGTGNTVTPTYAGTGQTQTLVGAGQMTLSLLSGSGKSPSTSQVKVVGTDEVVFAFKVTSQYESMKTRALRITATSTTSLTTSTLSNIRLYDGDPASSGKLVDTKQQFDWCNTSYCYVDFTSDVDIFGVGEGGNGPITTTGKEVYVKAKINDLSNLPKWGDNFGFSIAATTHVSSTGVSSASTTITITGTPTASGYTNVAPAYVKIEKVNVPDTTPGTGAGITVARFKVTNMSGSIPVYLSTSTFQFTQNGSATTTMHVTGTSTFKILASAQNGGETDTSGWNSGVGYYAARGTTGASTTISFTTSTNATSGITPTEAKVDANSHRYLTIQTTVVSATNDTYQLAVSALGNILFNVFESDIGLSGNYNGTSGGDVDTTDLITSLYVDGTPVSDMVTAGGS</sequence>
<evidence type="ECO:0000313" key="3">
    <source>
        <dbReference type="EMBL" id="OGG37510.1"/>
    </source>
</evidence>
<dbReference type="InterPro" id="IPR002477">
    <property type="entry name" value="Peptidoglycan-bd-like"/>
</dbReference>
<feature type="signal peptide" evidence="1">
    <location>
        <begin position="1"/>
        <end position="26"/>
    </location>
</feature>
<reference evidence="3 4" key="1">
    <citation type="journal article" date="2016" name="Nat. Commun.">
        <title>Thousands of microbial genomes shed light on interconnected biogeochemical processes in an aquifer system.</title>
        <authorList>
            <person name="Anantharaman K."/>
            <person name="Brown C.T."/>
            <person name="Hug L.A."/>
            <person name="Sharon I."/>
            <person name="Castelle C.J."/>
            <person name="Probst A.J."/>
            <person name="Thomas B.C."/>
            <person name="Singh A."/>
            <person name="Wilkins M.J."/>
            <person name="Karaoz U."/>
            <person name="Brodie E.L."/>
            <person name="Williams K.H."/>
            <person name="Hubbard S.S."/>
            <person name="Banfield J.F."/>
        </authorList>
    </citation>
    <scope>NUCLEOTIDE SEQUENCE [LARGE SCALE GENOMIC DNA]</scope>
</reference>
<evidence type="ECO:0000259" key="2">
    <source>
        <dbReference type="Pfam" id="PF01471"/>
    </source>
</evidence>
<dbReference type="InterPro" id="IPR036366">
    <property type="entry name" value="PGBDSf"/>
</dbReference>
<dbReference type="AlphaFoldDB" id="A0A1F6BKT0"/>
<comment type="caution">
    <text evidence="3">The sequence shown here is derived from an EMBL/GenBank/DDBJ whole genome shotgun (WGS) entry which is preliminary data.</text>
</comment>
<dbReference type="SUPFAM" id="SSF47090">
    <property type="entry name" value="PGBD-like"/>
    <property type="match status" value="1"/>
</dbReference>